<evidence type="ECO:0000256" key="2">
    <source>
        <dbReference type="ARBA" id="ARBA00022801"/>
    </source>
</evidence>
<sequence length="477" mass="53285">MSNLSRDKRVVESTGKLLLAGFEGYEITPDCQAVKLIKIHKVRSFILGSKNFVNVPQITKLIDDLQTRAKLEGYERPLLIAVDQELGCCNAMFDEIALTQFPGAMGLAATDDVELIYKVGEALATELRSIGFNFLMGPDLDICSRMSNQLIGVRSFGSTVEDVTKYAIAFARGLKKGGILTCAKHFPGIGSSFVDNLLELPMMLETYTQLECFNVLPFKNLIDEGLIDSVHAGGVAVPNISPNEIHACLSPVIVQKLLRKNCKFDGLVVSECLELESLCRNVGLGQGAVLAILYARCDMVMVCSDYIYQEEALSSLTKAYESGNYDPIFAQSVRRIDELHRKLQWSEKIQLTSDLWNEHQKLSIQAYSKSITLVRDQEDVLPINKYFTKNDENNIVVLTPLITQIHPDVHNTNSEEARANSSKLYPCEDTFHDFGEQLAGYDESQDYKVLHTTYTANGLTTLHESLIENSKKTFQFH</sequence>
<feature type="domain" description="Glycoside hydrolase family 3 N-terminal" evidence="4">
    <location>
        <begin position="29"/>
        <end position="337"/>
    </location>
</feature>
<keyword evidence="3" id="KW-0326">Glycosidase</keyword>
<dbReference type="EMBL" id="BSXU01002061">
    <property type="protein sequence ID" value="GMG33860.1"/>
    <property type="molecule type" value="Genomic_DNA"/>
</dbReference>
<dbReference type="InterPro" id="IPR036881">
    <property type="entry name" value="Glyco_hydro_3_C_sf"/>
</dbReference>
<evidence type="ECO:0000256" key="3">
    <source>
        <dbReference type="ARBA" id="ARBA00023295"/>
    </source>
</evidence>
<dbReference type="Pfam" id="PF00933">
    <property type="entry name" value="Glyco_hydro_3"/>
    <property type="match status" value="1"/>
</dbReference>
<dbReference type="OrthoDB" id="4215304at2759"/>
<dbReference type="Gene3D" id="3.40.50.1700">
    <property type="entry name" value="Glycoside hydrolase family 3 C-terminal domain"/>
    <property type="match status" value="1"/>
</dbReference>
<dbReference type="PRINTS" id="PR00133">
    <property type="entry name" value="GLHYDRLASE3"/>
</dbReference>
<dbReference type="InterPro" id="IPR017853">
    <property type="entry name" value="GH"/>
</dbReference>
<name>A0A9W6YU11_AMBMO</name>
<proteinExistence type="inferred from homology"/>
<dbReference type="GO" id="GO:0005975">
    <property type="term" value="P:carbohydrate metabolic process"/>
    <property type="evidence" value="ECO:0007669"/>
    <property type="project" value="InterPro"/>
</dbReference>
<dbReference type="SUPFAM" id="SSF51445">
    <property type="entry name" value="(Trans)glycosidases"/>
    <property type="match status" value="1"/>
</dbReference>
<keyword evidence="2" id="KW-0378">Hydrolase</keyword>
<dbReference type="InterPro" id="IPR036962">
    <property type="entry name" value="Glyco_hydro_3_N_sf"/>
</dbReference>
<evidence type="ECO:0000313" key="6">
    <source>
        <dbReference type="Proteomes" id="UP001165063"/>
    </source>
</evidence>
<reference evidence="5" key="1">
    <citation type="submission" date="2023-04" db="EMBL/GenBank/DDBJ databases">
        <title>Ambrosiozyma monospora NBRC 1965.</title>
        <authorList>
            <person name="Ichikawa N."/>
            <person name="Sato H."/>
            <person name="Tonouchi N."/>
        </authorList>
    </citation>
    <scope>NUCLEOTIDE SEQUENCE</scope>
    <source>
        <strain evidence="5">NBRC 1965</strain>
    </source>
</reference>
<keyword evidence="6" id="KW-1185">Reference proteome</keyword>
<dbReference type="PANTHER" id="PTHR30480:SF8">
    <property type="entry name" value="PUTATIVE (AFU_ORTHOLOGUE AFUA_8G04060)-RELATED"/>
    <property type="match status" value="1"/>
</dbReference>
<dbReference type="Proteomes" id="UP001165063">
    <property type="component" value="Unassembled WGS sequence"/>
</dbReference>
<evidence type="ECO:0000313" key="5">
    <source>
        <dbReference type="EMBL" id="GMG33860.1"/>
    </source>
</evidence>
<organism evidence="5 6">
    <name type="scientific">Ambrosiozyma monospora</name>
    <name type="common">Yeast</name>
    <name type="synonym">Endomycopsis monosporus</name>
    <dbReference type="NCBI Taxonomy" id="43982"/>
    <lineage>
        <taxon>Eukaryota</taxon>
        <taxon>Fungi</taxon>
        <taxon>Dikarya</taxon>
        <taxon>Ascomycota</taxon>
        <taxon>Saccharomycotina</taxon>
        <taxon>Pichiomycetes</taxon>
        <taxon>Pichiales</taxon>
        <taxon>Pichiaceae</taxon>
        <taxon>Ambrosiozyma</taxon>
    </lineage>
</organism>
<dbReference type="InterPro" id="IPR050226">
    <property type="entry name" value="NagZ_Beta-hexosaminidase"/>
</dbReference>
<dbReference type="Gene3D" id="3.20.20.300">
    <property type="entry name" value="Glycoside hydrolase, family 3, N-terminal domain"/>
    <property type="match status" value="1"/>
</dbReference>
<accession>A0A9W6YU11</accession>
<comment type="caution">
    <text evidence="5">The sequence shown here is derived from an EMBL/GenBank/DDBJ whole genome shotgun (WGS) entry which is preliminary data.</text>
</comment>
<gene>
    <name evidence="5" type="ORF">Amon01_000433800</name>
</gene>
<protein>
    <submittedName>
        <fullName evidence="5">Unnamed protein product</fullName>
    </submittedName>
</protein>
<evidence type="ECO:0000259" key="4">
    <source>
        <dbReference type="Pfam" id="PF00933"/>
    </source>
</evidence>
<evidence type="ECO:0000256" key="1">
    <source>
        <dbReference type="ARBA" id="ARBA00005336"/>
    </source>
</evidence>
<dbReference type="GO" id="GO:0004553">
    <property type="term" value="F:hydrolase activity, hydrolyzing O-glycosyl compounds"/>
    <property type="evidence" value="ECO:0007669"/>
    <property type="project" value="InterPro"/>
</dbReference>
<dbReference type="AlphaFoldDB" id="A0A9W6YU11"/>
<comment type="similarity">
    <text evidence="1">Belongs to the glycosyl hydrolase 3 family.</text>
</comment>
<dbReference type="InterPro" id="IPR001764">
    <property type="entry name" value="Glyco_hydro_3_N"/>
</dbReference>
<dbReference type="PANTHER" id="PTHR30480">
    <property type="entry name" value="BETA-HEXOSAMINIDASE-RELATED"/>
    <property type="match status" value="1"/>
</dbReference>
<dbReference type="GO" id="GO:0009254">
    <property type="term" value="P:peptidoglycan turnover"/>
    <property type="evidence" value="ECO:0007669"/>
    <property type="project" value="TreeGrafter"/>
</dbReference>